<evidence type="ECO:0000313" key="7">
    <source>
        <dbReference type="Proteomes" id="UP001527925"/>
    </source>
</evidence>
<evidence type="ECO:0000256" key="5">
    <source>
        <dbReference type="SAM" id="MobiDB-lite"/>
    </source>
</evidence>
<feature type="region of interest" description="Disordered" evidence="5">
    <location>
        <begin position="238"/>
        <end position="322"/>
    </location>
</feature>
<evidence type="ECO:0000313" key="6">
    <source>
        <dbReference type="EMBL" id="KAL2916923.1"/>
    </source>
</evidence>
<comment type="caution">
    <text evidence="6">The sequence shown here is derived from an EMBL/GenBank/DDBJ whole genome shotgun (WGS) entry which is preliminary data.</text>
</comment>
<accession>A0ABR4NBN8</accession>
<feature type="compositionally biased region" description="Basic and acidic residues" evidence="5">
    <location>
        <begin position="309"/>
        <end position="322"/>
    </location>
</feature>
<dbReference type="SUPFAM" id="SSF53335">
    <property type="entry name" value="S-adenosyl-L-methionine-dependent methyltransferases"/>
    <property type="match status" value="1"/>
</dbReference>
<dbReference type="Pfam" id="PF01795">
    <property type="entry name" value="Methyltransf_5"/>
    <property type="match status" value="2"/>
</dbReference>
<keyword evidence="3" id="KW-0808">Transferase</keyword>
<dbReference type="NCBIfam" id="TIGR00006">
    <property type="entry name" value="16S rRNA (cytosine(1402)-N(4))-methyltransferase RsmH"/>
    <property type="match status" value="1"/>
</dbReference>
<protein>
    <submittedName>
        <fullName evidence="6">Uncharacterized protein</fullName>
    </submittedName>
</protein>
<comment type="similarity">
    <text evidence="1">Belongs to the methyltransferase superfamily. RsmH family.</text>
</comment>
<keyword evidence="4" id="KW-0949">S-adenosyl-L-methionine</keyword>
<sequence length="322" mass="35973">MDCEIICIDQDPLAIERAMELASRPEYRGRLFPIHSRFGNLRRAVAEHTGSDVACLDGILFDIGLSSNQIDDPARGFSFRRDGPLDMRMGSRGSMDRSRQISSVLTAEAVINNYSENELHRIIAELGEDKNSRKIARAIANARTNAYIRTTMQLSTIIAKALGQEEAWQHQGGKHPAMRTIRIYINDELRELTRGLVAAEHLLRPDARCVVLTFHSLEDRIAKRFFRACEQGVTAAELPPPMSQQQARRAAARAGGREASMAAGDEDTDAALARGQPSMRALTHKAIMPDEQEMDENARSRSAKLRAARRTEHPPVHADERR</sequence>
<dbReference type="InterPro" id="IPR023397">
    <property type="entry name" value="SAM-dep_MeTrfase_MraW_recog"/>
</dbReference>
<keyword evidence="2" id="KW-0489">Methyltransferase</keyword>
<reference evidence="6 7" key="1">
    <citation type="submission" date="2023-09" db="EMBL/GenBank/DDBJ databases">
        <title>Pangenome analysis of Batrachochytrium dendrobatidis and related Chytrids.</title>
        <authorList>
            <person name="Yacoub M.N."/>
            <person name="Stajich J.E."/>
            <person name="James T.Y."/>
        </authorList>
    </citation>
    <scope>NUCLEOTIDE SEQUENCE [LARGE SCALE GENOMIC DNA]</scope>
    <source>
        <strain evidence="6 7">JEL0888</strain>
    </source>
</reference>
<organism evidence="6 7">
    <name type="scientific">Polyrhizophydium stewartii</name>
    <dbReference type="NCBI Taxonomy" id="2732419"/>
    <lineage>
        <taxon>Eukaryota</taxon>
        <taxon>Fungi</taxon>
        <taxon>Fungi incertae sedis</taxon>
        <taxon>Chytridiomycota</taxon>
        <taxon>Chytridiomycota incertae sedis</taxon>
        <taxon>Chytridiomycetes</taxon>
        <taxon>Rhizophydiales</taxon>
        <taxon>Rhizophydiales incertae sedis</taxon>
        <taxon>Polyrhizophydium</taxon>
    </lineage>
</organism>
<name>A0ABR4NBN8_9FUNG</name>
<feature type="compositionally biased region" description="Low complexity" evidence="5">
    <location>
        <begin position="247"/>
        <end position="263"/>
    </location>
</feature>
<dbReference type="EMBL" id="JADGIZ020000013">
    <property type="protein sequence ID" value="KAL2916923.1"/>
    <property type="molecule type" value="Genomic_DNA"/>
</dbReference>
<evidence type="ECO:0000256" key="2">
    <source>
        <dbReference type="ARBA" id="ARBA00022603"/>
    </source>
</evidence>
<evidence type="ECO:0000256" key="1">
    <source>
        <dbReference type="ARBA" id="ARBA00010396"/>
    </source>
</evidence>
<evidence type="ECO:0000256" key="3">
    <source>
        <dbReference type="ARBA" id="ARBA00022679"/>
    </source>
</evidence>
<dbReference type="PANTHER" id="PTHR11265:SF0">
    <property type="entry name" value="12S RRNA N4-METHYLCYTIDINE METHYLTRANSFERASE"/>
    <property type="match status" value="1"/>
</dbReference>
<dbReference type="Gene3D" id="1.10.150.170">
    <property type="entry name" value="Putative methyltransferase TM0872, insert domain"/>
    <property type="match status" value="1"/>
</dbReference>
<proteinExistence type="inferred from homology"/>
<dbReference type="PANTHER" id="PTHR11265">
    <property type="entry name" value="S-ADENOSYL-METHYLTRANSFERASE MRAW"/>
    <property type="match status" value="1"/>
</dbReference>
<dbReference type="Gene3D" id="3.40.50.150">
    <property type="entry name" value="Vaccinia Virus protein VP39"/>
    <property type="match status" value="1"/>
</dbReference>
<keyword evidence="7" id="KW-1185">Reference proteome</keyword>
<dbReference type="InterPro" id="IPR029063">
    <property type="entry name" value="SAM-dependent_MTases_sf"/>
</dbReference>
<dbReference type="InterPro" id="IPR002903">
    <property type="entry name" value="RsmH"/>
</dbReference>
<dbReference type="PIRSF" id="PIRSF004486">
    <property type="entry name" value="MraW"/>
    <property type="match status" value="1"/>
</dbReference>
<dbReference type="SUPFAM" id="SSF81799">
    <property type="entry name" value="Putative methyltransferase TM0872, insert domain"/>
    <property type="match status" value="1"/>
</dbReference>
<dbReference type="Proteomes" id="UP001527925">
    <property type="component" value="Unassembled WGS sequence"/>
</dbReference>
<gene>
    <name evidence="6" type="ORF">HK105_203355</name>
</gene>
<evidence type="ECO:0000256" key="4">
    <source>
        <dbReference type="ARBA" id="ARBA00022691"/>
    </source>
</evidence>